<dbReference type="RefSeq" id="WP_339968370.1">
    <property type="nucleotide sequence ID" value="NZ_JBBHJY010000008.1"/>
</dbReference>
<organism evidence="1 2">
    <name type="scientific">Novosphingobium aquae</name>
    <dbReference type="NCBI Taxonomy" id="3133435"/>
    <lineage>
        <taxon>Bacteria</taxon>
        <taxon>Pseudomonadati</taxon>
        <taxon>Pseudomonadota</taxon>
        <taxon>Alphaproteobacteria</taxon>
        <taxon>Sphingomonadales</taxon>
        <taxon>Sphingomonadaceae</taxon>
        <taxon>Novosphingobium</taxon>
    </lineage>
</organism>
<gene>
    <name evidence="1" type="ORF">WG900_15320</name>
</gene>
<protein>
    <submittedName>
        <fullName evidence="1">Uncharacterized protein</fullName>
    </submittedName>
</protein>
<name>A0ABU8SBF1_9SPHN</name>
<dbReference type="EMBL" id="JBBHJY010000008">
    <property type="protein sequence ID" value="MEJ6011291.1"/>
    <property type="molecule type" value="Genomic_DNA"/>
</dbReference>
<accession>A0ABU8SBF1</accession>
<dbReference type="Proteomes" id="UP001379235">
    <property type="component" value="Unassembled WGS sequence"/>
</dbReference>
<reference evidence="1 2" key="1">
    <citation type="submission" date="2024-03" db="EMBL/GenBank/DDBJ databases">
        <authorList>
            <person name="Jo J.-H."/>
        </authorList>
    </citation>
    <scope>NUCLEOTIDE SEQUENCE [LARGE SCALE GENOMIC DNA]</scope>
    <source>
        <strain evidence="1 2">AS3R-12</strain>
    </source>
</reference>
<sequence length="52" mass="5372">MTANVATYDRAYAGSFQLNALVSENVALNAAVATGFNKGGKTADRVGLTFGF</sequence>
<evidence type="ECO:0000313" key="2">
    <source>
        <dbReference type="Proteomes" id="UP001379235"/>
    </source>
</evidence>
<proteinExistence type="predicted"/>
<comment type="caution">
    <text evidence="1">The sequence shown here is derived from an EMBL/GenBank/DDBJ whole genome shotgun (WGS) entry which is preliminary data.</text>
</comment>
<evidence type="ECO:0000313" key="1">
    <source>
        <dbReference type="EMBL" id="MEJ6011291.1"/>
    </source>
</evidence>
<keyword evidence="2" id="KW-1185">Reference proteome</keyword>